<reference evidence="3" key="2">
    <citation type="submission" date="2022-10" db="EMBL/GenBank/DDBJ databases">
        <authorList>
            <consortium name="ENA_rothamsted_submissions"/>
            <consortium name="culmorum"/>
            <person name="King R."/>
        </authorList>
    </citation>
    <scope>NUCLEOTIDE SEQUENCE</scope>
</reference>
<evidence type="ECO:0000313" key="3">
    <source>
        <dbReference type="EMBL" id="CAG9811962.1"/>
    </source>
</evidence>
<keyword evidence="4" id="KW-1185">Reference proteome</keyword>
<evidence type="ECO:0000256" key="1">
    <source>
        <dbReference type="SAM" id="MobiDB-lite"/>
    </source>
</evidence>
<evidence type="ECO:0000256" key="2">
    <source>
        <dbReference type="SAM" id="SignalP"/>
    </source>
</evidence>
<feature type="signal peptide" evidence="2">
    <location>
        <begin position="1"/>
        <end position="21"/>
    </location>
</feature>
<feature type="compositionally biased region" description="Basic and acidic residues" evidence="1">
    <location>
        <begin position="90"/>
        <end position="107"/>
    </location>
</feature>
<accession>A0A9N9S6R8</accession>
<dbReference type="EMBL" id="OU895880">
    <property type="protein sequence ID" value="CAG9811962.1"/>
    <property type="molecule type" value="Genomic_DNA"/>
</dbReference>
<reference evidence="3" key="1">
    <citation type="submission" date="2022-01" db="EMBL/GenBank/DDBJ databases">
        <authorList>
            <person name="King R."/>
        </authorList>
    </citation>
    <scope>NUCLEOTIDE SEQUENCE</scope>
</reference>
<name>A0A9N9S6R8_9DIPT</name>
<dbReference type="Proteomes" id="UP001153620">
    <property type="component" value="Chromosome 4"/>
</dbReference>
<keyword evidence="2" id="KW-0732">Signal</keyword>
<evidence type="ECO:0000313" key="4">
    <source>
        <dbReference type="Proteomes" id="UP001153620"/>
    </source>
</evidence>
<protein>
    <submittedName>
        <fullName evidence="3">Uncharacterized protein</fullName>
    </submittedName>
</protein>
<feature type="chain" id="PRO_5040478085" evidence="2">
    <location>
        <begin position="22"/>
        <end position="151"/>
    </location>
</feature>
<sequence length="151" mass="17657">MASKFITIFALLATLLASSTAYRIIDIQNDFTDLSDSIDTKNEDLYFVSEEKDEQFEQKMAQADDLLKKLEERLKNLEESEENLQQQLKRSQESNKKNRKERNQKAKSKIVDYEEVEHEKSAFGIWDVAVNISKMLLNKLMSFFGLSFIKF</sequence>
<dbReference type="AlphaFoldDB" id="A0A9N9S6R8"/>
<organism evidence="3 4">
    <name type="scientific">Chironomus riparius</name>
    <dbReference type="NCBI Taxonomy" id="315576"/>
    <lineage>
        <taxon>Eukaryota</taxon>
        <taxon>Metazoa</taxon>
        <taxon>Ecdysozoa</taxon>
        <taxon>Arthropoda</taxon>
        <taxon>Hexapoda</taxon>
        <taxon>Insecta</taxon>
        <taxon>Pterygota</taxon>
        <taxon>Neoptera</taxon>
        <taxon>Endopterygota</taxon>
        <taxon>Diptera</taxon>
        <taxon>Nematocera</taxon>
        <taxon>Chironomoidea</taxon>
        <taxon>Chironomidae</taxon>
        <taxon>Chironominae</taxon>
        <taxon>Chironomus</taxon>
    </lineage>
</organism>
<proteinExistence type="predicted"/>
<feature type="region of interest" description="Disordered" evidence="1">
    <location>
        <begin position="78"/>
        <end position="107"/>
    </location>
</feature>
<gene>
    <name evidence="3" type="ORF">CHIRRI_LOCUS14769</name>
</gene>